<dbReference type="PANTHER" id="PTHR30036">
    <property type="entry name" value="D-XYLOSE-BINDING PERIPLASMIC PROTEIN"/>
    <property type="match status" value="1"/>
</dbReference>
<accession>A0A831X8M8</accession>
<dbReference type="PROSITE" id="PS51257">
    <property type="entry name" value="PROKAR_LIPOPROTEIN"/>
    <property type="match status" value="1"/>
</dbReference>
<evidence type="ECO:0000259" key="4">
    <source>
        <dbReference type="Pfam" id="PF13407"/>
    </source>
</evidence>
<evidence type="ECO:0000256" key="2">
    <source>
        <dbReference type="ARBA" id="ARBA00007639"/>
    </source>
</evidence>
<dbReference type="PANTHER" id="PTHR30036:SF7">
    <property type="entry name" value="ABC TRANSPORTER PERIPLASMIC-BINDING PROTEIN YPHF"/>
    <property type="match status" value="1"/>
</dbReference>
<feature type="compositionally biased region" description="Low complexity" evidence="3">
    <location>
        <begin position="44"/>
        <end position="77"/>
    </location>
</feature>
<comment type="subcellular location">
    <subcellularLocation>
        <location evidence="1">Cell envelope</location>
    </subcellularLocation>
</comment>
<feature type="domain" description="Periplasmic binding protein" evidence="4">
    <location>
        <begin position="90"/>
        <end position="341"/>
    </location>
</feature>
<dbReference type="PROSITE" id="PS51318">
    <property type="entry name" value="TAT"/>
    <property type="match status" value="1"/>
</dbReference>
<feature type="region of interest" description="Disordered" evidence="3">
    <location>
        <begin position="44"/>
        <end position="78"/>
    </location>
</feature>
<comment type="similarity">
    <text evidence="2">Belongs to the bacterial solute-binding protein 2 family.</text>
</comment>
<dbReference type="InterPro" id="IPR006311">
    <property type="entry name" value="TAT_signal"/>
</dbReference>
<evidence type="ECO:0000256" key="1">
    <source>
        <dbReference type="ARBA" id="ARBA00004196"/>
    </source>
</evidence>
<gene>
    <name evidence="5" type="ORF">ENP34_13480</name>
</gene>
<dbReference type="InterPro" id="IPR050555">
    <property type="entry name" value="Bact_Solute-Bind_Prot2"/>
</dbReference>
<dbReference type="GO" id="GO:0030288">
    <property type="term" value="C:outer membrane-bounded periplasmic space"/>
    <property type="evidence" value="ECO:0007669"/>
    <property type="project" value="TreeGrafter"/>
</dbReference>
<protein>
    <submittedName>
        <fullName evidence="5">LacI family transcriptional regulator</fullName>
    </submittedName>
</protein>
<dbReference type="SUPFAM" id="SSF53822">
    <property type="entry name" value="Periplasmic binding protein-like I"/>
    <property type="match status" value="1"/>
</dbReference>
<dbReference type="AlphaFoldDB" id="A0A831X8M8"/>
<organism evidence="5">
    <name type="scientific">Thermorudis peleae</name>
    <dbReference type="NCBI Taxonomy" id="1382356"/>
    <lineage>
        <taxon>Bacteria</taxon>
        <taxon>Pseudomonadati</taxon>
        <taxon>Thermomicrobiota</taxon>
        <taxon>Thermomicrobia</taxon>
        <taxon>Thermomicrobia incertae sedis</taxon>
        <taxon>Thermorudis</taxon>
    </lineage>
</organism>
<name>A0A831X8M8_9BACT</name>
<dbReference type="Gene3D" id="3.40.50.2300">
    <property type="match status" value="2"/>
</dbReference>
<proteinExistence type="inferred from homology"/>
<reference evidence="5" key="1">
    <citation type="journal article" date="2020" name="mSystems">
        <title>Genome- and Community-Level Interaction Insights into Carbon Utilization and Element Cycling Functions of Hydrothermarchaeota in Hydrothermal Sediment.</title>
        <authorList>
            <person name="Zhou Z."/>
            <person name="Liu Y."/>
            <person name="Xu W."/>
            <person name="Pan J."/>
            <person name="Luo Z.H."/>
            <person name="Li M."/>
        </authorList>
    </citation>
    <scope>NUCLEOTIDE SEQUENCE [LARGE SCALE GENOMIC DNA]</scope>
    <source>
        <strain evidence="5">SpSt-210</strain>
    </source>
</reference>
<comment type="caution">
    <text evidence="5">The sequence shown here is derived from an EMBL/GenBank/DDBJ whole genome shotgun (WGS) entry which is preliminary data.</text>
</comment>
<dbReference type="EMBL" id="DSIY01000311">
    <property type="protein sequence ID" value="HEG92427.1"/>
    <property type="molecule type" value="Genomic_DNA"/>
</dbReference>
<dbReference type="Pfam" id="PF13407">
    <property type="entry name" value="Peripla_BP_4"/>
    <property type="match status" value="1"/>
</dbReference>
<dbReference type="GO" id="GO:0030246">
    <property type="term" value="F:carbohydrate binding"/>
    <property type="evidence" value="ECO:0007669"/>
    <property type="project" value="TreeGrafter"/>
</dbReference>
<sequence>MARSIDFWQKRLTRRQALSSLALGSASLAILSACRQEAAAPTAPAQAPAVSPTPTRAAAATPAAATTPAETAESPVPTVAPGTKITIALVPKLVHPFFEDVRQGAAQKAEELGVDFQWVAPQTADPAIQVQMIEDLIAKQVHAISISPNEPKSVEPVIAEGMSRGILMMTFDADSPESERVMYIGTDNKAAGKTQGETLAELLGGTGKIGIITGGLGALNLNQRIEGLKEGIGPNIEVVDTQATDDDLQKGLSVSEAMLRAHPDLNGIACVSATGGPTLAQVLKSPEFQDRIGKLKIVAFDDLEETKRAIEEGIIQATMVQRPVQMGVLTVQWAHDILTGKAKPPFENIDTGVTVVTKDNLNSYTK</sequence>
<evidence type="ECO:0000313" key="5">
    <source>
        <dbReference type="EMBL" id="HEG92427.1"/>
    </source>
</evidence>
<dbReference type="InterPro" id="IPR025997">
    <property type="entry name" value="SBP_2_dom"/>
</dbReference>
<dbReference type="InterPro" id="IPR028082">
    <property type="entry name" value="Peripla_BP_I"/>
</dbReference>
<dbReference type="CDD" id="cd06314">
    <property type="entry name" value="PBP1_tmGBP"/>
    <property type="match status" value="1"/>
</dbReference>
<evidence type="ECO:0000256" key="3">
    <source>
        <dbReference type="SAM" id="MobiDB-lite"/>
    </source>
</evidence>